<reference evidence="1 2" key="1">
    <citation type="submission" date="2015-01" db="EMBL/GenBank/DDBJ databases">
        <title>The Genome Sequence of Exophiala xenobiotica CBS118157.</title>
        <authorList>
            <consortium name="The Broad Institute Genomics Platform"/>
            <person name="Cuomo C."/>
            <person name="de Hoog S."/>
            <person name="Gorbushina A."/>
            <person name="Stielow B."/>
            <person name="Teixiera M."/>
            <person name="Abouelleil A."/>
            <person name="Chapman S.B."/>
            <person name="Priest M."/>
            <person name="Young S.K."/>
            <person name="Wortman J."/>
            <person name="Nusbaum C."/>
            <person name="Birren B."/>
        </authorList>
    </citation>
    <scope>NUCLEOTIDE SEQUENCE [LARGE SCALE GENOMIC DNA]</scope>
    <source>
        <strain evidence="1 2">CBS 118157</strain>
    </source>
</reference>
<accession>A0A0D2EWG2</accession>
<dbReference type="Proteomes" id="UP000054342">
    <property type="component" value="Unassembled WGS sequence"/>
</dbReference>
<sequence>MSAISVLRFGTAILRYSERRPERIPGTNSSFMLDVFASSADTMDPLTLGLSNHETRRVGRRSLTAQLDAILTILEPDGQFLPTSTNLQDGNLAFIGGQFEQAV</sequence>
<dbReference type="HOGENOM" id="CLU_2263767_0_0_1"/>
<dbReference type="AlphaFoldDB" id="A0A0D2EWG2"/>
<dbReference type="RefSeq" id="XP_013319694.1">
    <property type="nucleotide sequence ID" value="XM_013464240.1"/>
</dbReference>
<gene>
    <name evidence="1" type="ORF">PV05_03585</name>
</gene>
<name>A0A0D2EWG2_9EURO</name>
<dbReference type="OrthoDB" id="10444597at2759"/>
<organism evidence="1 2">
    <name type="scientific">Exophiala xenobiotica</name>
    <dbReference type="NCBI Taxonomy" id="348802"/>
    <lineage>
        <taxon>Eukaryota</taxon>
        <taxon>Fungi</taxon>
        <taxon>Dikarya</taxon>
        <taxon>Ascomycota</taxon>
        <taxon>Pezizomycotina</taxon>
        <taxon>Eurotiomycetes</taxon>
        <taxon>Chaetothyriomycetidae</taxon>
        <taxon>Chaetothyriales</taxon>
        <taxon>Herpotrichiellaceae</taxon>
        <taxon>Exophiala</taxon>
    </lineage>
</organism>
<proteinExistence type="predicted"/>
<keyword evidence="2" id="KW-1185">Reference proteome</keyword>
<evidence type="ECO:0000313" key="1">
    <source>
        <dbReference type="EMBL" id="KIW59110.1"/>
    </source>
</evidence>
<dbReference type="EMBL" id="KN847318">
    <property type="protein sequence ID" value="KIW59110.1"/>
    <property type="molecule type" value="Genomic_DNA"/>
</dbReference>
<evidence type="ECO:0000313" key="2">
    <source>
        <dbReference type="Proteomes" id="UP000054342"/>
    </source>
</evidence>
<dbReference type="GeneID" id="25325493"/>
<protein>
    <submittedName>
        <fullName evidence="1">Uncharacterized protein</fullName>
    </submittedName>
</protein>